<organism evidence="1 2">
    <name type="scientific">Solea senegalensis</name>
    <name type="common">Senegalese sole</name>
    <dbReference type="NCBI Taxonomy" id="28829"/>
    <lineage>
        <taxon>Eukaryota</taxon>
        <taxon>Metazoa</taxon>
        <taxon>Chordata</taxon>
        <taxon>Craniata</taxon>
        <taxon>Vertebrata</taxon>
        <taxon>Euteleostomi</taxon>
        <taxon>Actinopterygii</taxon>
        <taxon>Neopterygii</taxon>
        <taxon>Teleostei</taxon>
        <taxon>Neoteleostei</taxon>
        <taxon>Acanthomorphata</taxon>
        <taxon>Carangaria</taxon>
        <taxon>Pleuronectiformes</taxon>
        <taxon>Pleuronectoidei</taxon>
        <taxon>Soleidae</taxon>
        <taxon>Solea</taxon>
    </lineage>
</organism>
<keyword evidence="2" id="KW-1185">Reference proteome</keyword>
<evidence type="ECO:0000313" key="2">
    <source>
        <dbReference type="Proteomes" id="UP000693946"/>
    </source>
</evidence>
<gene>
    <name evidence="1" type="ORF">JOB18_017883</name>
</gene>
<protein>
    <submittedName>
        <fullName evidence="1">Uncharacterized protein</fullName>
    </submittedName>
</protein>
<accession>A0AAV6T6C5</accession>
<dbReference type="Proteomes" id="UP000693946">
    <property type="component" value="Linkage Group LG1"/>
</dbReference>
<dbReference type="AlphaFoldDB" id="A0AAV6T6C5"/>
<name>A0AAV6T6C5_SOLSE</name>
<evidence type="ECO:0000313" key="1">
    <source>
        <dbReference type="EMBL" id="KAG7524854.1"/>
    </source>
</evidence>
<sequence>MCDHFHLRWVRDRTVFGDSVPQEIKGGEPKLALGGVDNKSMLAEPLEKRLEVHKVLGFGRTRYQDVVQEHKKKRHVTYHRVHETLKKTGLS</sequence>
<dbReference type="EMBL" id="JAGKHQ010000001">
    <property type="protein sequence ID" value="KAG7524854.1"/>
    <property type="molecule type" value="Genomic_DNA"/>
</dbReference>
<proteinExistence type="predicted"/>
<comment type="caution">
    <text evidence="1">The sequence shown here is derived from an EMBL/GenBank/DDBJ whole genome shotgun (WGS) entry which is preliminary data.</text>
</comment>
<reference evidence="1 2" key="1">
    <citation type="journal article" date="2021" name="Sci. Rep.">
        <title>Chromosome anchoring in Senegalese sole (Solea senegalensis) reveals sex-associated markers and genome rearrangements in flatfish.</title>
        <authorList>
            <person name="Guerrero-Cozar I."/>
            <person name="Gomez-Garrido J."/>
            <person name="Berbel C."/>
            <person name="Martinez-Blanch J.F."/>
            <person name="Alioto T."/>
            <person name="Claros M.G."/>
            <person name="Gagnaire P.A."/>
            <person name="Manchado M."/>
        </authorList>
    </citation>
    <scope>NUCLEOTIDE SEQUENCE [LARGE SCALE GENOMIC DNA]</scope>
    <source>
        <strain evidence="1">Sse05_10M</strain>
    </source>
</reference>